<evidence type="ECO:0000256" key="2">
    <source>
        <dbReference type="SAM" id="Phobius"/>
    </source>
</evidence>
<accession>A0AAN8L6S4</accession>
<name>A0AAN8L6S4_9TELE</name>
<feature type="compositionally biased region" description="Polar residues" evidence="1">
    <location>
        <begin position="76"/>
        <end position="86"/>
    </location>
</feature>
<gene>
    <name evidence="3" type="ORF">J4Q44_G00272350</name>
</gene>
<evidence type="ECO:0000313" key="4">
    <source>
        <dbReference type="Proteomes" id="UP001356427"/>
    </source>
</evidence>
<keyword evidence="2" id="KW-0472">Membrane</keyword>
<sequence>MKGALRMPKQTSLLHKMAAPCRKLARSVMFKGLCQIPGRSLWTQRCPIKLQALRCIPPWCLTRLYRPLTTTRPTLISTKTEQPRSADQQKTTDTLKEQKEETEEEGPVYIPTRKAKNPMMKIGYAWMIGLPAGIIGFILMKREVDKNRLKQLRIRQRMNRSNEGEYEGSRYRNNRLD</sequence>
<dbReference type="InterPro" id="IPR031833">
    <property type="entry name" value="DUF4748"/>
</dbReference>
<dbReference type="EMBL" id="JAGTTL010000025">
    <property type="protein sequence ID" value="KAK6302880.1"/>
    <property type="molecule type" value="Genomic_DNA"/>
</dbReference>
<dbReference type="Proteomes" id="UP001356427">
    <property type="component" value="Unassembled WGS sequence"/>
</dbReference>
<dbReference type="AlphaFoldDB" id="A0AAN8L6S4"/>
<organism evidence="3 4">
    <name type="scientific">Coregonus suidteri</name>
    <dbReference type="NCBI Taxonomy" id="861788"/>
    <lineage>
        <taxon>Eukaryota</taxon>
        <taxon>Metazoa</taxon>
        <taxon>Chordata</taxon>
        <taxon>Craniata</taxon>
        <taxon>Vertebrata</taxon>
        <taxon>Euteleostomi</taxon>
        <taxon>Actinopterygii</taxon>
        <taxon>Neopterygii</taxon>
        <taxon>Teleostei</taxon>
        <taxon>Protacanthopterygii</taxon>
        <taxon>Salmoniformes</taxon>
        <taxon>Salmonidae</taxon>
        <taxon>Coregoninae</taxon>
        <taxon>Coregonus</taxon>
    </lineage>
</organism>
<feature type="region of interest" description="Disordered" evidence="1">
    <location>
        <begin position="74"/>
        <end position="111"/>
    </location>
</feature>
<keyword evidence="2" id="KW-0812">Transmembrane</keyword>
<keyword evidence="4" id="KW-1185">Reference proteome</keyword>
<comment type="caution">
    <text evidence="3">The sequence shown here is derived from an EMBL/GenBank/DDBJ whole genome shotgun (WGS) entry which is preliminary data.</text>
</comment>
<protein>
    <submittedName>
        <fullName evidence="3">Uncharacterized protein</fullName>
    </submittedName>
</protein>
<evidence type="ECO:0000313" key="3">
    <source>
        <dbReference type="EMBL" id="KAK6302880.1"/>
    </source>
</evidence>
<proteinExistence type="predicted"/>
<keyword evidence="2" id="KW-1133">Transmembrane helix</keyword>
<dbReference type="Pfam" id="PF15932">
    <property type="entry name" value="DUF4748"/>
    <property type="match status" value="1"/>
</dbReference>
<feature type="transmembrane region" description="Helical" evidence="2">
    <location>
        <begin position="122"/>
        <end position="140"/>
    </location>
</feature>
<reference evidence="3 4" key="1">
    <citation type="submission" date="2021-04" db="EMBL/GenBank/DDBJ databases">
        <authorList>
            <person name="De Guttry C."/>
            <person name="Zahm M."/>
            <person name="Klopp C."/>
            <person name="Cabau C."/>
            <person name="Louis A."/>
            <person name="Berthelot C."/>
            <person name="Parey E."/>
            <person name="Roest Crollius H."/>
            <person name="Montfort J."/>
            <person name="Robinson-Rechavi M."/>
            <person name="Bucao C."/>
            <person name="Bouchez O."/>
            <person name="Gislard M."/>
            <person name="Lluch J."/>
            <person name="Milhes M."/>
            <person name="Lampietro C."/>
            <person name="Lopez Roques C."/>
            <person name="Donnadieu C."/>
            <person name="Braasch I."/>
            <person name="Desvignes T."/>
            <person name="Postlethwait J."/>
            <person name="Bobe J."/>
            <person name="Wedekind C."/>
            <person name="Guiguen Y."/>
        </authorList>
    </citation>
    <scope>NUCLEOTIDE SEQUENCE [LARGE SCALE GENOMIC DNA]</scope>
    <source>
        <strain evidence="3">Cs_M1</strain>
        <tissue evidence="3">Blood</tissue>
    </source>
</reference>
<evidence type="ECO:0000256" key="1">
    <source>
        <dbReference type="SAM" id="MobiDB-lite"/>
    </source>
</evidence>